<dbReference type="GO" id="GO:0070966">
    <property type="term" value="P:nuclear-transcribed mRNA catabolic process, no-go decay"/>
    <property type="evidence" value="ECO:0007669"/>
    <property type="project" value="InterPro"/>
</dbReference>
<feature type="compositionally biased region" description="Acidic residues" evidence="7">
    <location>
        <begin position="373"/>
        <end position="384"/>
    </location>
</feature>
<dbReference type="GO" id="GO:0071025">
    <property type="term" value="P:RNA surveillance"/>
    <property type="evidence" value="ECO:0007669"/>
    <property type="project" value="InterPro"/>
</dbReference>
<feature type="domain" description="eRF1/Pelota-like N-terminal" evidence="8">
    <location>
        <begin position="1"/>
        <end position="130"/>
    </location>
</feature>
<evidence type="ECO:0000256" key="5">
    <source>
        <dbReference type="ARBA" id="ARBA00022723"/>
    </source>
</evidence>
<dbReference type="GO" id="GO:0046872">
    <property type="term" value="F:metal ion binding"/>
    <property type="evidence" value="ECO:0007669"/>
    <property type="project" value="UniProtKB-KW"/>
</dbReference>
<evidence type="ECO:0000256" key="4">
    <source>
        <dbReference type="ARBA" id="ARBA00022490"/>
    </source>
</evidence>
<dbReference type="GO" id="GO:0005737">
    <property type="term" value="C:cytoplasm"/>
    <property type="evidence" value="ECO:0007669"/>
    <property type="project" value="UniProtKB-SubCell"/>
</dbReference>
<dbReference type="GO" id="GO:0032790">
    <property type="term" value="P:ribosome disassembly"/>
    <property type="evidence" value="ECO:0007669"/>
    <property type="project" value="TreeGrafter"/>
</dbReference>
<evidence type="ECO:0000256" key="3">
    <source>
        <dbReference type="ARBA" id="ARBA00009504"/>
    </source>
</evidence>
<accession>A0A8J6E6Q0</accession>
<proteinExistence type="inferred from homology"/>
<sequence>MKIVKKIIDSKGEGKVVLKPTTNEDLWEAYNVISPGDVITSVTIRRIQRQTVGGGQDSERKPMKLSLKVTQVDYDPGASRLRVAGTNLHETQWVKFNQFHTFELQPFFEFTVWKHHWDNVSLNRILAATDESRGATTAIVVLEEGSALICLVSDSLTLVKAKVEKVIPRKSPLGMTKRQTAIEKFLSNVYQSMVNAIDLEAVKAIVIGSPGFIKEDLLKMITTEGSKDSSKGWGNAKAKILLETTSSGSMAAVSELLQLPSVQKHMGDSKAAVETAELEKFLQAIFMESDRVCYGIKHVQAAIDMGAVEKLLISDNIFRSNNLSERKRAVALTEAVEASSGVVRVFSAEHPAGRQVAQFGGLAATLRFPVDLEEEEVEAEDDAPTDGAESDWATGDELPY</sequence>
<dbReference type="PANTHER" id="PTHR10853">
    <property type="entry name" value="PELOTA"/>
    <property type="match status" value="1"/>
</dbReference>
<keyword evidence="10" id="KW-1185">Reference proteome</keyword>
<keyword evidence="5 6" id="KW-0479">Metal-binding</keyword>
<name>A0A8J6E6Q0_9EUKA</name>
<dbReference type="InterPro" id="IPR005140">
    <property type="entry name" value="eRF1_Pelota-like_N"/>
</dbReference>
<comment type="caution">
    <text evidence="9">The sequence shown here is derived from an EMBL/GenBank/DDBJ whole genome shotgun (WGS) entry which is preliminary data.</text>
</comment>
<evidence type="ECO:0000313" key="9">
    <source>
        <dbReference type="EMBL" id="KAG9389800.1"/>
    </source>
</evidence>
<protein>
    <recommendedName>
        <fullName evidence="6">Protein pelota homolog</fullName>
    </recommendedName>
</protein>
<comment type="function">
    <text evidence="6">Component of the Pelota-HBS1L complex, a complex that recognizes stalled ribosomes and triggers the No-Go Decay (NGD) pathway. In the Pelota-HBS1L complex, pelo recognizes ribosomes stalled at the 3' end of an mRNA and engages stalled ribosomes by destabilizing mRNA in the mRNA channel.</text>
</comment>
<dbReference type="NCBIfam" id="TIGR00111">
    <property type="entry name" value="pelota"/>
    <property type="match status" value="1"/>
</dbReference>
<dbReference type="InterPro" id="IPR005141">
    <property type="entry name" value="eRF1_2"/>
</dbReference>
<evidence type="ECO:0000313" key="10">
    <source>
        <dbReference type="Proteomes" id="UP000717585"/>
    </source>
</evidence>
<dbReference type="Gene3D" id="3.30.1330.30">
    <property type="match status" value="1"/>
</dbReference>
<comment type="similarity">
    <text evidence="3 6">Belongs to the eukaryotic release factor 1 family. Pelota subfamily.</text>
</comment>
<feature type="region of interest" description="Disordered" evidence="7">
    <location>
        <begin position="373"/>
        <end position="400"/>
    </location>
</feature>
<dbReference type="Gene3D" id="3.30.420.60">
    <property type="entry name" value="eRF1 domain 2"/>
    <property type="match status" value="1"/>
</dbReference>
<dbReference type="AlphaFoldDB" id="A0A8J6E6Q0"/>
<reference evidence="9" key="1">
    <citation type="submission" date="2021-05" db="EMBL/GenBank/DDBJ databases">
        <title>A free-living protist that lacks canonical eukaryotic 1 DNA replication and segregation systems.</title>
        <authorList>
            <person name="Salas-Leiva D.E."/>
            <person name="Tromer E.C."/>
            <person name="Curtis B.A."/>
            <person name="Jerlstrom-Hultqvist J."/>
            <person name="Kolisko M."/>
            <person name="Yi Z."/>
            <person name="Salas-Leiva J.S."/>
            <person name="Gallot-Lavallee L."/>
            <person name="Kops G.J.P.L."/>
            <person name="Archibald J.M."/>
            <person name="Simpson A.G.B."/>
            <person name="Roger A.J."/>
        </authorList>
    </citation>
    <scope>NUCLEOTIDE SEQUENCE</scope>
    <source>
        <strain evidence="9">BICM</strain>
    </source>
</reference>
<dbReference type="InterPro" id="IPR004405">
    <property type="entry name" value="TF_pelota"/>
</dbReference>
<dbReference type="InterPro" id="IPR042226">
    <property type="entry name" value="eFR1_2_sf"/>
</dbReference>
<dbReference type="OrthoDB" id="10249111at2759"/>
<dbReference type="InterPro" id="IPR038069">
    <property type="entry name" value="Pelota/DOM34_N"/>
</dbReference>
<dbReference type="Pfam" id="PF03465">
    <property type="entry name" value="eRF1_3"/>
    <property type="match status" value="1"/>
</dbReference>
<dbReference type="InterPro" id="IPR029064">
    <property type="entry name" value="Ribosomal_eL30-like_sf"/>
</dbReference>
<dbReference type="EMBL" id="JAHDYR010000067">
    <property type="protein sequence ID" value="KAG9389800.1"/>
    <property type="molecule type" value="Genomic_DNA"/>
</dbReference>
<dbReference type="SUPFAM" id="SSF53137">
    <property type="entry name" value="Translational machinery components"/>
    <property type="match status" value="1"/>
</dbReference>
<organism evidence="9 10">
    <name type="scientific">Carpediemonas membranifera</name>
    <dbReference type="NCBI Taxonomy" id="201153"/>
    <lineage>
        <taxon>Eukaryota</taxon>
        <taxon>Metamonada</taxon>
        <taxon>Carpediemonas-like organisms</taxon>
        <taxon>Carpediemonas</taxon>
    </lineage>
</organism>
<dbReference type="InterPro" id="IPR005142">
    <property type="entry name" value="eRF1_3"/>
</dbReference>
<dbReference type="FunFam" id="3.30.1330.30:FF:000008">
    <property type="entry name" value="Protein pelota homolog"/>
    <property type="match status" value="1"/>
</dbReference>
<evidence type="ECO:0000256" key="1">
    <source>
        <dbReference type="ARBA" id="ARBA00001968"/>
    </source>
</evidence>
<dbReference type="GO" id="GO:0070651">
    <property type="term" value="P:nonfunctional rRNA decay"/>
    <property type="evidence" value="ECO:0007669"/>
    <property type="project" value="TreeGrafter"/>
</dbReference>
<keyword evidence="4 6" id="KW-0963">Cytoplasm</keyword>
<dbReference type="GO" id="GO:0070481">
    <property type="term" value="P:nuclear-transcribed mRNA catabolic process, non-stop decay"/>
    <property type="evidence" value="ECO:0007669"/>
    <property type="project" value="InterPro"/>
</dbReference>
<dbReference type="Proteomes" id="UP000717585">
    <property type="component" value="Unassembled WGS sequence"/>
</dbReference>
<dbReference type="FunFam" id="2.30.30.870:FF:000001">
    <property type="entry name" value="Protein pelota homolog"/>
    <property type="match status" value="1"/>
</dbReference>
<evidence type="ECO:0000259" key="8">
    <source>
        <dbReference type="SMART" id="SM01194"/>
    </source>
</evidence>
<evidence type="ECO:0000256" key="6">
    <source>
        <dbReference type="RuleBase" id="RU362019"/>
    </source>
</evidence>
<dbReference type="Gene3D" id="2.30.30.870">
    <property type="entry name" value="Pelota, domain A"/>
    <property type="match status" value="1"/>
</dbReference>
<gene>
    <name evidence="9" type="ORF">J8273_8479</name>
</gene>
<dbReference type="Pfam" id="PF03464">
    <property type="entry name" value="eRF1_2"/>
    <property type="match status" value="1"/>
</dbReference>
<dbReference type="SUPFAM" id="SSF55315">
    <property type="entry name" value="L30e-like"/>
    <property type="match status" value="1"/>
</dbReference>
<dbReference type="PANTHER" id="PTHR10853:SF0">
    <property type="entry name" value="PROTEIN PELOTA HOMOLOG"/>
    <property type="match status" value="1"/>
</dbReference>
<dbReference type="Pfam" id="PF26356">
    <property type="entry name" value="Pelota_N"/>
    <property type="match status" value="1"/>
</dbReference>
<evidence type="ECO:0000256" key="7">
    <source>
        <dbReference type="SAM" id="MobiDB-lite"/>
    </source>
</evidence>
<dbReference type="SUPFAM" id="SSF159065">
    <property type="entry name" value="Dom34/Pelota N-terminal domain-like"/>
    <property type="match status" value="1"/>
</dbReference>
<evidence type="ECO:0000256" key="2">
    <source>
        <dbReference type="ARBA" id="ARBA00004496"/>
    </source>
</evidence>
<dbReference type="SMART" id="SM01194">
    <property type="entry name" value="eRF1_1"/>
    <property type="match status" value="1"/>
</dbReference>
<comment type="cofactor">
    <cofactor evidence="1 6">
        <name>a divalent metal cation</name>
        <dbReference type="ChEBI" id="CHEBI:60240"/>
    </cofactor>
</comment>
<comment type="subcellular location">
    <subcellularLocation>
        <location evidence="2 6">Cytoplasm</location>
    </subcellularLocation>
</comment>
<dbReference type="InterPro" id="IPR058547">
    <property type="entry name" value="Pelota_N"/>
</dbReference>